<keyword evidence="1 5" id="KW-0479">Metal-binding</keyword>
<dbReference type="GO" id="GO:0043484">
    <property type="term" value="P:regulation of RNA splicing"/>
    <property type="evidence" value="ECO:0007669"/>
    <property type="project" value="TreeGrafter"/>
</dbReference>
<feature type="domain" description="C3H1-type" evidence="7">
    <location>
        <begin position="123"/>
        <end position="150"/>
    </location>
</feature>
<proteinExistence type="predicted"/>
<feature type="compositionally biased region" description="Polar residues" evidence="6">
    <location>
        <begin position="1153"/>
        <end position="1166"/>
    </location>
</feature>
<dbReference type="EMBL" id="KL250664">
    <property type="protein sequence ID" value="KGB35194.1"/>
    <property type="molecule type" value="Genomic_DNA"/>
</dbReference>
<feature type="zinc finger region" description="C3H1-type" evidence="5">
    <location>
        <begin position="69"/>
        <end position="95"/>
    </location>
</feature>
<sequence length="1754" mass="190628">MYSAPDSRLGCSSICDDQSVCRDYLRNVCKRGKKCKFKHPSLEECERLRLSSSLDYERFYFAPVPVGIRFDKTFCHDFQNSTCRRPNCKFLHYTKEEEEMFRRTGYLPNDIQWSYRPASSTFDEKTPICKDFCNGTCNRGSNCKYRHVTTPQETVNPGLYSQPNLQKTGFMNTNVSSTHFDPSLVNISNPSNPPPYGQSSLINRAVIVSPNDPILNPVSNAYIPVASSHSIVGLIGNTSTGQPTLYTHSSLVSITSAPHITPCSSVITVSPDPTQHPNMLHPQTALSAPHATYHIVPHDASPHHHHHLLATSSSHSHAPALLTIPLSQFTCSVSNNSLIQSQATITTQHHAVVTGVLPANSSISTAPATYFPSYGVFHINQPSLETRDHQNQQHQQITTEIHKQVRKAKLSSSLTTTPVTATTTSTTSVASSTTAVLAAAAAAGYIAQHLPVIGPTNISESGTISQDLNNNLILNQSKGVNVHESALAAAANLPTVSAAGGAGGGGPPGLSSKCCPVIPNVQVKSNELGPESNFFSPTANINTSNSNTTSTTTNNNNATLINNESCSCQDSSCLSNMKHDNNNINPMMTTNINTVTTTCTQSHSTRESTYTSDNNNNNNPSNNNSKKPTLSSESSSITYPGSSSSDYLNPTDEEQAKTAAAVAAAACIGAIFSQPMAAAASVAAMLGNLMSRNPQDIIQAVQSSSSSSISSCGSSLLSNSSRHMCSVNSKYTSACDADNAVRRYAQQSQYFAVDERNVYDGQNEQGNSINVNNSTDQHNIQSNSVNNSSLISSLDRCKCTNSSLDSPYSFQDVITSDTNSWSSVTTTMASAAKAAAAAAVAATAAVTGSANFFRLTQFKNKVDPQLHDLLVDKVTSSMSSSHESSSSIYSPLRCIDQSRNLRSNSDHISSSVVVNDTELSALSTKEAVTMTSAAAAAAMVAAAATVAAEQRQLIGNNFLSEVNHSSKLEKQNTHRTLTGNTCLSKNSECDYHRTCSSSSSHNDFASPSSYETDSQIYSLAHDGSNRYTKKRHKTKRLTTVDCRYSGYSSLHHHHHTTGLSRSVDDNEDDDPDVYEDDDIESTALMSPSPEVTPPYNLPTKLSKREGLLSLSYSRQVDDSSRPPSCETSPDPWRSTVRKVVLSRTTGKGDCLESHSSQSLSTQQFLDNQSSEHHMGSCYVANTNPHPESSNTNLTGSCSYPIRRSVSTGALPIKTSCKIVVKVRSKSFPALSSSHSHSKDEKRAVFTSSICSHRYNSAENFSVCPTMSGTSTLCYSKKSDSAINKFQSSRYRNREFGKRKFRRTIHRYFTQHPNSRRFIIQSTRPLSNVSPTSILSEEYGGRDEGDDPDYVDPDYDDEDLYELSVPRTSIKRSSHGITKYSTKRKRSLYSPASTSNVHLAPPSIKQQYALRVENARLRRKLIDLMRQRGDLRAANEMLLEQNARLRQSSKRVSAVARMAESATKIIEAHNKSQLVQSNSFPSNSGSCQSTVPFSIAQAAAAVVAAAAQNQTNAPNLTGVYVSSPTASINQQYSPTINGLSGVSSNLHSLFPQIPSANTTGIAIPSNQALTAVQIQASSGASATPPQATGLLHPQTLDPQQTDLSNYCQHQTPDVRPQNRLLELLTEYLSTTQTLTSNANRIFWKFSEPKVYVSVLRHIINQINKLSCVHFAQLARALSKLKCSQASKFNQELRTDIHLLGSSIAIRFLSGKEILCSLDLIVAVRLLHDIHWALSYNPGVILFDSIYYNLTLNHVQ</sequence>
<feature type="region of interest" description="Disordered" evidence="6">
    <location>
        <begin position="1051"/>
        <end position="1075"/>
    </location>
</feature>
<feature type="zinc finger region" description="C3H1-type" evidence="5">
    <location>
        <begin position="123"/>
        <end position="150"/>
    </location>
</feature>
<protein>
    <submittedName>
        <fullName evidence="8">Zinc finger CCCH domain-containing protein 10</fullName>
    </submittedName>
</protein>
<evidence type="ECO:0000256" key="6">
    <source>
        <dbReference type="SAM" id="MobiDB-lite"/>
    </source>
</evidence>
<feature type="region of interest" description="Disordered" evidence="6">
    <location>
        <begin position="537"/>
        <end position="556"/>
    </location>
</feature>
<keyword evidence="4 5" id="KW-0862">Zinc</keyword>
<feature type="compositionally biased region" description="Acidic residues" evidence="6">
    <location>
        <begin position="1065"/>
        <end position="1075"/>
    </location>
</feature>
<dbReference type="PANTHER" id="PTHR12675:SF6">
    <property type="entry name" value="ZINC FINGER CCCH DOMAIN-CONTAINING PROTEIN 10"/>
    <property type="match status" value="1"/>
</dbReference>
<feature type="region of interest" description="Disordered" evidence="6">
    <location>
        <begin position="1081"/>
        <end position="1100"/>
    </location>
</feature>
<evidence type="ECO:0000256" key="2">
    <source>
        <dbReference type="ARBA" id="ARBA00022737"/>
    </source>
</evidence>
<dbReference type="Gene3D" id="4.10.1000.10">
    <property type="entry name" value="Zinc finger, CCCH-type"/>
    <property type="match status" value="1"/>
</dbReference>
<evidence type="ECO:0000313" key="8">
    <source>
        <dbReference type="EMBL" id="KGB35194.1"/>
    </source>
</evidence>
<feature type="region of interest" description="Disordered" evidence="6">
    <location>
        <begin position="1147"/>
        <end position="1166"/>
    </location>
</feature>
<evidence type="ECO:0000256" key="3">
    <source>
        <dbReference type="ARBA" id="ARBA00022771"/>
    </source>
</evidence>
<dbReference type="PROSITE" id="PS50103">
    <property type="entry name" value="ZF_C3H1"/>
    <property type="match status" value="3"/>
</dbReference>
<gene>
    <name evidence="8" type="ORF">MS3_03441</name>
</gene>
<dbReference type="GO" id="GO:0003723">
    <property type="term" value="F:RNA binding"/>
    <property type="evidence" value="ECO:0007669"/>
    <property type="project" value="TreeGrafter"/>
</dbReference>
<dbReference type="InterPro" id="IPR000571">
    <property type="entry name" value="Znf_CCCH"/>
</dbReference>
<dbReference type="Gene3D" id="3.30.1370.210">
    <property type="match status" value="1"/>
</dbReference>
<feature type="compositionally biased region" description="Low complexity" evidence="6">
    <location>
        <begin position="538"/>
        <end position="556"/>
    </location>
</feature>
<evidence type="ECO:0000256" key="4">
    <source>
        <dbReference type="ARBA" id="ARBA00022833"/>
    </source>
</evidence>
<keyword evidence="2" id="KW-0677">Repeat</keyword>
<feature type="domain" description="C3H1-type" evidence="7">
    <location>
        <begin position="16"/>
        <end position="42"/>
    </location>
</feature>
<feature type="domain" description="C3H1-type" evidence="7">
    <location>
        <begin position="69"/>
        <end position="95"/>
    </location>
</feature>
<feature type="region of interest" description="Disordered" evidence="6">
    <location>
        <begin position="1113"/>
        <end position="1136"/>
    </location>
</feature>
<feature type="region of interest" description="Disordered" evidence="6">
    <location>
        <begin position="597"/>
        <end position="650"/>
    </location>
</feature>
<feature type="region of interest" description="Disordered" evidence="6">
    <location>
        <begin position="1327"/>
        <end position="1348"/>
    </location>
</feature>
<evidence type="ECO:0000259" key="7">
    <source>
        <dbReference type="PROSITE" id="PS50103"/>
    </source>
</evidence>
<feature type="compositionally biased region" description="Low complexity" evidence="6">
    <location>
        <begin position="614"/>
        <end position="645"/>
    </location>
</feature>
<reference evidence="8" key="1">
    <citation type="journal article" date="2012" name="Nat. Genet.">
        <title>Whole-genome sequence of Schistosoma haematobium.</title>
        <authorList>
            <person name="Young N.D."/>
            <person name="Jex A.R."/>
            <person name="Li B."/>
            <person name="Liu S."/>
            <person name="Yang L."/>
            <person name="Xiong Z."/>
            <person name="Li Y."/>
            <person name="Cantacessi C."/>
            <person name="Hall R.S."/>
            <person name="Xu X."/>
            <person name="Chen F."/>
            <person name="Wu X."/>
            <person name="Zerlotini A."/>
            <person name="Oliveira G."/>
            <person name="Hofmann A."/>
            <person name="Zhang G."/>
            <person name="Fang X."/>
            <person name="Kang Y."/>
            <person name="Campbell B.E."/>
            <person name="Loukas A."/>
            <person name="Ranganathan S."/>
            <person name="Rollinson D."/>
            <person name="Rinaldi G."/>
            <person name="Brindley P.J."/>
            <person name="Yang H."/>
            <person name="Wang J."/>
            <person name="Wang J."/>
            <person name="Gasser R.B."/>
        </authorList>
    </citation>
    <scope>NUCLEOTIDE SEQUENCE [LARGE SCALE GENOMIC DNA]</scope>
</reference>
<name>A0A094ZQ77_SCHHA</name>
<feature type="zinc finger region" description="C3H1-type" evidence="5">
    <location>
        <begin position="16"/>
        <end position="42"/>
    </location>
</feature>
<dbReference type="GO" id="GO:0008270">
    <property type="term" value="F:zinc ion binding"/>
    <property type="evidence" value="ECO:0007669"/>
    <property type="project" value="UniProtKB-KW"/>
</dbReference>
<evidence type="ECO:0000256" key="5">
    <source>
        <dbReference type="PROSITE-ProRule" id="PRU00723"/>
    </source>
</evidence>
<accession>A0A094ZQ77</accession>
<dbReference type="SMART" id="SM00356">
    <property type="entry name" value="ZnF_C3H1"/>
    <property type="match status" value="3"/>
</dbReference>
<keyword evidence="3 5" id="KW-0863">Zinc-finger</keyword>
<dbReference type="PANTHER" id="PTHR12675">
    <property type="entry name" value="MUSCLEBLIND-LIKE PROTEIN"/>
    <property type="match status" value="1"/>
</dbReference>
<dbReference type="Pfam" id="PF00642">
    <property type="entry name" value="zf-CCCH"/>
    <property type="match status" value="1"/>
</dbReference>
<evidence type="ECO:0000256" key="1">
    <source>
        <dbReference type="ARBA" id="ARBA00022723"/>
    </source>
</evidence>
<organism evidence="8">
    <name type="scientific">Schistosoma haematobium</name>
    <name type="common">Blood fluke</name>
    <dbReference type="NCBI Taxonomy" id="6185"/>
    <lineage>
        <taxon>Eukaryota</taxon>
        <taxon>Metazoa</taxon>
        <taxon>Spiralia</taxon>
        <taxon>Lophotrochozoa</taxon>
        <taxon>Platyhelminthes</taxon>
        <taxon>Trematoda</taxon>
        <taxon>Digenea</taxon>
        <taxon>Strigeidida</taxon>
        <taxon>Schistosomatoidea</taxon>
        <taxon>Schistosomatidae</taxon>
        <taxon>Schistosoma</taxon>
    </lineage>
</organism>